<feature type="region of interest" description="Disordered" evidence="2">
    <location>
        <begin position="132"/>
        <end position="191"/>
    </location>
</feature>
<feature type="compositionally biased region" description="Acidic residues" evidence="2">
    <location>
        <begin position="407"/>
        <end position="424"/>
    </location>
</feature>
<feature type="compositionally biased region" description="Low complexity" evidence="2">
    <location>
        <begin position="676"/>
        <end position="691"/>
    </location>
</feature>
<organism evidence="3 4">
    <name type="scientific">Owenia fusiformis</name>
    <name type="common">Polychaete worm</name>
    <dbReference type="NCBI Taxonomy" id="6347"/>
    <lineage>
        <taxon>Eukaryota</taxon>
        <taxon>Metazoa</taxon>
        <taxon>Spiralia</taxon>
        <taxon>Lophotrochozoa</taxon>
        <taxon>Annelida</taxon>
        <taxon>Polychaeta</taxon>
        <taxon>Sedentaria</taxon>
        <taxon>Canalipalpata</taxon>
        <taxon>Sabellida</taxon>
        <taxon>Oweniida</taxon>
        <taxon>Oweniidae</taxon>
        <taxon>Owenia</taxon>
    </lineage>
</organism>
<feature type="compositionally biased region" description="Basic and acidic residues" evidence="2">
    <location>
        <begin position="505"/>
        <end position="527"/>
    </location>
</feature>
<dbReference type="EMBL" id="CAIIXF020000011">
    <property type="protein sequence ID" value="CAH1799034.1"/>
    <property type="molecule type" value="Genomic_DNA"/>
</dbReference>
<sequence length="691" mass="79642">MAAVNTAKQLPKTKVPMSMSTCFNYDLGGLEMRQRQSRQGKRIRGLHDKTELRFSKLAKFHSSRPIPAELLKATLTKGNEQIYDFVDIKEVHADNGSRFPQLCLTRSELEARLKLKLRKKYTSGASLDELMLIPDNDSQSSRKSKQASQKSGQHGSQKLRFREPKRLPNIIMERNEVRKQRKKRVKRPKESKRIHVNVESVDNELQGVAKVLPFLQSYNSFQNLYGDILKAPDQIKLPNLDVTDKQYPSNIKYPSKHGFHQRSFSPTYKRLTAAKDDLNFAVQRRLHEMNATFQRHQLQASQMTADEFYNSYLEQTGDDDLAAIETMQAFNNLAPWQGIPMTGPKPRLEFYLDKSIFHELHLFVPTMDPVETSYEWTTEYTSYYESSPTRRQSVWTSSTKYTRSRYDDDEADDDYEEEDEELDDESRKLIRQMTEVPPTPSPVPPPATTKPNEPSQFEKARSDLTGWNDELAKEDEELRKKMDAMKLKLGQSGAKDRWSKLAQINKEKSNDELEKMKAEKESIKESTTESTTSQLDNTLARLNNAATTTDALMAKLDKTFIDIAARKAKLDGMEEENKRELREKKRKIRKEKRLKELKEDKSLLKPKSMGSLMYSRYRKNNPGDKYNLNKEQAAEFNLTRDSKVITQRFIDKINAVAFGDADSDEESSYKGEFSLGTDSDTGDTSTITKKS</sequence>
<feature type="region of interest" description="Disordered" evidence="2">
    <location>
        <begin position="394"/>
        <end position="463"/>
    </location>
</feature>
<proteinExistence type="predicted"/>
<dbReference type="OrthoDB" id="6080610at2759"/>
<feature type="coiled-coil region" evidence="1">
    <location>
        <begin position="563"/>
        <end position="601"/>
    </location>
</feature>
<gene>
    <name evidence="3" type="ORF">OFUS_LOCUS23097</name>
</gene>
<evidence type="ECO:0000313" key="4">
    <source>
        <dbReference type="Proteomes" id="UP000749559"/>
    </source>
</evidence>
<name>A0A8J1XJ91_OWEFU</name>
<feature type="compositionally biased region" description="Pro residues" evidence="2">
    <location>
        <begin position="437"/>
        <end position="448"/>
    </location>
</feature>
<feature type="compositionally biased region" description="Basic residues" evidence="2">
    <location>
        <begin position="179"/>
        <end position="191"/>
    </location>
</feature>
<accession>A0A8J1XJ91</accession>
<protein>
    <submittedName>
        <fullName evidence="3">Uncharacterized protein</fullName>
    </submittedName>
</protein>
<dbReference type="AlphaFoldDB" id="A0A8J1XJ91"/>
<keyword evidence="4" id="KW-1185">Reference proteome</keyword>
<reference evidence="3" key="1">
    <citation type="submission" date="2022-03" db="EMBL/GenBank/DDBJ databases">
        <authorList>
            <person name="Martin C."/>
        </authorList>
    </citation>
    <scope>NUCLEOTIDE SEQUENCE</scope>
</reference>
<feature type="region of interest" description="Disordered" evidence="2">
    <location>
        <begin position="661"/>
        <end position="691"/>
    </location>
</feature>
<dbReference type="Proteomes" id="UP000749559">
    <property type="component" value="Unassembled WGS sequence"/>
</dbReference>
<evidence type="ECO:0000256" key="1">
    <source>
        <dbReference type="SAM" id="Coils"/>
    </source>
</evidence>
<evidence type="ECO:0000313" key="3">
    <source>
        <dbReference type="EMBL" id="CAH1799034.1"/>
    </source>
</evidence>
<comment type="caution">
    <text evidence="3">The sequence shown here is derived from an EMBL/GenBank/DDBJ whole genome shotgun (WGS) entry which is preliminary data.</text>
</comment>
<keyword evidence="1" id="KW-0175">Coiled coil</keyword>
<feature type="region of interest" description="Disordered" evidence="2">
    <location>
        <begin position="505"/>
        <end position="535"/>
    </location>
</feature>
<feature type="compositionally biased region" description="Low complexity" evidence="2">
    <location>
        <begin position="138"/>
        <end position="158"/>
    </location>
</feature>
<evidence type="ECO:0000256" key="2">
    <source>
        <dbReference type="SAM" id="MobiDB-lite"/>
    </source>
</evidence>